<dbReference type="NCBIfam" id="TIGR03624">
    <property type="entry name" value="putative hydrolase"/>
    <property type="match status" value="1"/>
</dbReference>
<dbReference type="EMBL" id="CP011311">
    <property type="protein sequence ID" value="AKE38639.1"/>
    <property type="molecule type" value="Genomic_DNA"/>
</dbReference>
<keyword evidence="2" id="KW-0378">Hydrolase</keyword>
<gene>
    <name evidence="2" type="ORF">UL81_03290</name>
</gene>
<feature type="compositionally biased region" description="Basic and acidic residues" evidence="1">
    <location>
        <begin position="451"/>
        <end position="460"/>
    </location>
</feature>
<dbReference type="AlphaFoldDB" id="A0A0F6TAK4"/>
<evidence type="ECO:0000313" key="2">
    <source>
        <dbReference type="EMBL" id="AKE38639.1"/>
    </source>
</evidence>
<proteinExistence type="predicted"/>
<accession>A0A0F6TAK4</accession>
<dbReference type="RefSeq" id="WP_046453255.1">
    <property type="nucleotide sequence ID" value="NZ_CP011311.1"/>
</dbReference>
<keyword evidence="3" id="KW-1185">Reference proteome</keyword>
<dbReference type="OrthoDB" id="8478472at2"/>
<evidence type="ECO:0000313" key="3">
    <source>
        <dbReference type="Proteomes" id="UP000033566"/>
    </source>
</evidence>
<dbReference type="GO" id="GO:0016787">
    <property type="term" value="F:hydrolase activity"/>
    <property type="evidence" value="ECO:0007669"/>
    <property type="project" value="UniProtKB-KW"/>
</dbReference>
<feature type="region of interest" description="Disordered" evidence="1">
    <location>
        <begin position="1"/>
        <end position="33"/>
    </location>
</feature>
<dbReference type="Proteomes" id="UP000033566">
    <property type="component" value="Chromosome"/>
</dbReference>
<protein>
    <submittedName>
        <fullName evidence="2">Putative hydrolase</fullName>
    </submittedName>
</protein>
<feature type="compositionally biased region" description="Low complexity" evidence="1">
    <location>
        <begin position="1"/>
        <end position="11"/>
    </location>
</feature>
<organism evidence="2 3">
    <name type="scientific">Corynebacterium camporealensis</name>
    <dbReference type="NCBI Taxonomy" id="161896"/>
    <lineage>
        <taxon>Bacteria</taxon>
        <taxon>Bacillati</taxon>
        <taxon>Actinomycetota</taxon>
        <taxon>Actinomycetes</taxon>
        <taxon>Mycobacteriales</taxon>
        <taxon>Corynebacteriaceae</taxon>
        <taxon>Corynebacterium</taxon>
    </lineage>
</organism>
<feature type="compositionally biased region" description="Acidic residues" evidence="1">
    <location>
        <begin position="461"/>
        <end position="473"/>
    </location>
</feature>
<dbReference type="PANTHER" id="PTHR39420:SF2">
    <property type="entry name" value="HYDROLASE"/>
    <property type="match status" value="1"/>
</dbReference>
<dbReference type="Gene3D" id="1.20.150.30">
    <property type="entry name" value="Zincin-like metallopeptidase, N-terminal domain"/>
    <property type="match status" value="1"/>
</dbReference>
<feature type="region of interest" description="Disordered" evidence="1">
    <location>
        <begin position="437"/>
        <end position="473"/>
    </location>
</feature>
<sequence>MNNGFGFSFPNNDDDDDNNGRRDQNPFGAFGFGGGGNGLGDMLNQFGQMLSGMGSSMNSPEGQKSAVNYDMAQRIARQRIDGEKNITAEDTKAVEEATRLAELWLDDVTSLPTASGSIKAWNSTEWLEETLPAWKRMVTPVAENMHNAQLDSLPEEAREMMGPLSQMMQQMSGMNFGMQLGHALGDLAKQSLTGSDFGLPVAPAGTTALLPHNIQTIARDMNIPGQEILVYIAAHEAARQRLFTHVPWLVERIVSSVEEYAMGLVIDTSHIEEATRELNLESGDPQAIQDAMSKLQGMDLSPRITSSNSAAASRLETLLALVEGWVDHVVNEALSERIPSTNKMAEAWANRRATGGSADHALSSVLGIELSAPRVTEAVELWRRSTNAVGADKRDSAWDHPDFLPTAEHLENPAAFIDSLLDDQPDEGFEEEFAKLEEMLRSEDSSADGAESEKDSTEEKGSEEESDDEEKDD</sequence>
<reference evidence="2 3" key="1">
    <citation type="journal article" date="2015" name="Genome Announc.">
        <title>Complete Genome Sequence of Corynebacterium camporealensis DSM 44610, Isolated from the Milk of a Manchega Sheep with Subclinical Mastitis.</title>
        <authorList>
            <person name="Ruckert C."/>
            <person name="Albersmeier A."/>
            <person name="Winkler A."/>
            <person name="Tauch A."/>
        </authorList>
    </citation>
    <scope>NUCLEOTIDE SEQUENCE [LARGE SCALE GENOMIC DNA]</scope>
    <source>
        <strain evidence="2 3">DSM 44610</strain>
    </source>
</reference>
<dbReference type="STRING" id="161896.UL81_03290"/>
<dbReference type="HOGENOM" id="CLU_031872_1_1_11"/>
<dbReference type="PATRIC" id="fig|161896.4.peg.650"/>
<dbReference type="KEGG" id="ccj:UL81_03290"/>
<name>A0A0F6TAK4_9CORY</name>
<dbReference type="InterPro" id="IPR042271">
    <property type="entry name" value="Zinicin_2_N"/>
</dbReference>
<dbReference type="InterPro" id="IPR018766">
    <property type="entry name" value="Zinicin_2"/>
</dbReference>
<dbReference type="SUPFAM" id="SSF55486">
    <property type="entry name" value="Metalloproteases ('zincins'), catalytic domain"/>
    <property type="match status" value="1"/>
</dbReference>
<dbReference type="Pfam" id="PF10103">
    <property type="entry name" value="Zincin_2"/>
    <property type="match status" value="1"/>
</dbReference>
<dbReference type="PANTHER" id="PTHR39420">
    <property type="match status" value="1"/>
</dbReference>
<evidence type="ECO:0000256" key="1">
    <source>
        <dbReference type="SAM" id="MobiDB-lite"/>
    </source>
</evidence>